<dbReference type="AlphaFoldDB" id="A0A392SM44"/>
<dbReference type="Proteomes" id="UP000265520">
    <property type="component" value="Unassembled WGS sequence"/>
</dbReference>
<name>A0A392SM44_9FABA</name>
<evidence type="ECO:0000313" key="2">
    <source>
        <dbReference type="Proteomes" id="UP000265520"/>
    </source>
</evidence>
<proteinExistence type="predicted"/>
<protein>
    <submittedName>
        <fullName evidence="1">Uncharacterized protein</fullName>
    </submittedName>
</protein>
<organism evidence="1 2">
    <name type="scientific">Trifolium medium</name>
    <dbReference type="NCBI Taxonomy" id="97028"/>
    <lineage>
        <taxon>Eukaryota</taxon>
        <taxon>Viridiplantae</taxon>
        <taxon>Streptophyta</taxon>
        <taxon>Embryophyta</taxon>
        <taxon>Tracheophyta</taxon>
        <taxon>Spermatophyta</taxon>
        <taxon>Magnoliopsida</taxon>
        <taxon>eudicotyledons</taxon>
        <taxon>Gunneridae</taxon>
        <taxon>Pentapetalae</taxon>
        <taxon>rosids</taxon>
        <taxon>fabids</taxon>
        <taxon>Fabales</taxon>
        <taxon>Fabaceae</taxon>
        <taxon>Papilionoideae</taxon>
        <taxon>50 kb inversion clade</taxon>
        <taxon>NPAAA clade</taxon>
        <taxon>Hologalegina</taxon>
        <taxon>IRL clade</taxon>
        <taxon>Trifolieae</taxon>
        <taxon>Trifolium</taxon>
    </lineage>
</organism>
<keyword evidence="2" id="KW-1185">Reference proteome</keyword>
<accession>A0A392SM44</accession>
<evidence type="ECO:0000313" key="1">
    <source>
        <dbReference type="EMBL" id="MCI49055.1"/>
    </source>
</evidence>
<dbReference type="EMBL" id="LXQA010395308">
    <property type="protein sequence ID" value="MCI49055.1"/>
    <property type="molecule type" value="Genomic_DNA"/>
</dbReference>
<reference evidence="1 2" key="1">
    <citation type="journal article" date="2018" name="Front. Plant Sci.">
        <title>Red Clover (Trifolium pratense) and Zigzag Clover (T. medium) - A Picture of Genomic Similarities and Differences.</title>
        <authorList>
            <person name="Dluhosova J."/>
            <person name="Istvanek J."/>
            <person name="Nedelnik J."/>
            <person name="Repkova J."/>
        </authorList>
    </citation>
    <scope>NUCLEOTIDE SEQUENCE [LARGE SCALE GENOMIC DNA]</scope>
    <source>
        <strain evidence="2">cv. 10/8</strain>
        <tissue evidence="1">Leaf</tissue>
    </source>
</reference>
<feature type="non-terminal residue" evidence="1">
    <location>
        <position position="1"/>
    </location>
</feature>
<comment type="caution">
    <text evidence="1">The sequence shown here is derived from an EMBL/GenBank/DDBJ whole genome shotgun (WGS) entry which is preliminary data.</text>
</comment>
<sequence length="39" mass="4406">VSGALPCSVHKQQESFWKMRVAQADMARRAAENFKAERA</sequence>